<evidence type="ECO:0000313" key="1">
    <source>
        <dbReference type="EMBL" id="MPN48579.1"/>
    </source>
</evidence>
<protein>
    <submittedName>
        <fullName evidence="1">Uncharacterized protein</fullName>
    </submittedName>
</protein>
<sequence length="119" mass="12787">MIGGALFRGGTEEILQVDAADKTRNPYMGKVVGDSEHFLGDGVVVDKTVGGVDDHDSLADGVEDRLHESMFAREKMDVGIDGPRVHGVQLGGEFAEKLVPGHKCHTFSESFKTGNFVTL</sequence>
<dbReference type="AlphaFoldDB" id="A0A645IDP1"/>
<name>A0A645IDP1_9ZZZZ</name>
<reference evidence="1" key="1">
    <citation type="submission" date="2019-08" db="EMBL/GenBank/DDBJ databases">
        <authorList>
            <person name="Kucharzyk K."/>
            <person name="Murdoch R.W."/>
            <person name="Higgins S."/>
            <person name="Loffler F."/>
        </authorList>
    </citation>
    <scope>NUCLEOTIDE SEQUENCE</scope>
</reference>
<organism evidence="1">
    <name type="scientific">bioreactor metagenome</name>
    <dbReference type="NCBI Taxonomy" id="1076179"/>
    <lineage>
        <taxon>unclassified sequences</taxon>
        <taxon>metagenomes</taxon>
        <taxon>ecological metagenomes</taxon>
    </lineage>
</organism>
<proteinExistence type="predicted"/>
<dbReference type="EMBL" id="VSSQ01111050">
    <property type="protein sequence ID" value="MPN48579.1"/>
    <property type="molecule type" value="Genomic_DNA"/>
</dbReference>
<accession>A0A645IDP1</accession>
<gene>
    <name evidence="1" type="ORF">SDC9_196189</name>
</gene>
<comment type="caution">
    <text evidence="1">The sequence shown here is derived from an EMBL/GenBank/DDBJ whole genome shotgun (WGS) entry which is preliminary data.</text>
</comment>